<gene>
    <name evidence="2" type="ORF">B2E86_23260</name>
</gene>
<reference evidence="2" key="1">
    <citation type="submission" date="2018-07" db="EMBL/GenBank/DDBJ databases">
        <authorList>
            <consortium name="PulseNet: The National Subtyping Network for Foodborne Disease Surveillance"/>
            <person name="Tarr C.L."/>
            <person name="Trees E."/>
            <person name="Katz L.S."/>
            <person name="Carleton-Romer H.A."/>
            <person name="Stroika S."/>
            <person name="Kucerova Z."/>
            <person name="Roache K.F."/>
            <person name="Sabol A.L."/>
            <person name="Besser J."/>
            <person name="Gerner-Smidt P."/>
        </authorList>
    </citation>
    <scope>NUCLEOTIDE SEQUENCE</scope>
    <source>
        <strain evidence="2">PNUSAS009097</strain>
    </source>
</reference>
<dbReference type="EMBL" id="AAGIGE010000020">
    <property type="protein sequence ID" value="EBO3560572.1"/>
    <property type="molecule type" value="Genomic_DNA"/>
</dbReference>
<evidence type="ECO:0000313" key="2">
    <source>
        <dbReference type="EMBL" id="EBO3560572.1"/>
    </source>
</evidence>
<dbReference type="PROSITE" id="PS51257">
    <property type="entry name" value="PROKAR_LIPOPROTEIN"/>
    <property type="match status" value="1"/>
</dbReference>
<accession>A0A5U0GAK9</accession>
<organism evidence="2">
    <name type="scientific">Salmonella enterica</name>
    <name type="common">Salmonella choleraesuis</name>
    <dbReference type="NCBI Taxonomy" id="28901"/>
    <lineage>
        <taxon>Bacteria</taxon>
        <taxon>Pseudomonadati</taxon>
        <taxon>Pseudomonadota</taxon>
        <taxon>Gammaproteobacteria</taxon>
        <taxon>Enterobacterales</taxon>
        <taxon>Enterobacteriaceae</taxon>
        <taxon>Salmonella</taxon>
    </lineage>
</organism>
<keyword evidence="1" id="KW-0812">Transmembrane</keyword>
<evidence type="ECO:0008006" key="3">
    <source>
        <dbReference type="Google" id="ProtNLM"/>
    </source>
</evidence>
<name>A0A5U0GAK9_SALER</name>
<comment type="caution">
    <text evidence="2">The sequence shown here is derived from an EMBL/GenBank/DDBJ whole genome shotgun (WGS) entry which is preliminary data.</text>
</comment>
<keyword evidence="1" id="KW-0472">Membrane</keyword>
<protein>
    <recommendedName>
        <fullName evidence="3">Lipoprotein</fullName>
    </recommendedName>
</protein>
<sequence length="155" mass="17177">MNKISNIFLGFGFFFFGCCLVTIFTGAALNGGLFAVATAVCFSASAEHPKDMAYPIIVIFILAFTGWVAHAIITFKYETVTATEANTNKDVLEVDNMLQQVFDQALSHLRQNKEKRVCLNGFLYNVLEDGSLKGVYDMQPAGDNKLRTCNQNNKE</sequence>
<dbReference type="AlphaFoldDB" id="A0A5U0GAK9"/>
<keyword evidence="1" id="KW-1133">Transmembrane helix</keyword>
<feature type="transmembrane region" description="Helical" evidence="1">
    <location>
        <begin position="53"/>
        <end position="73"/>
    </location>
</feature>
<evidence type="ECO:0000256" key="1">
    <source>
        <dbReference type="SAM" id="Phobius"/>
    </source>
</evidence>
<proteinExistence type="predicted"/>